<evidence type="ECO:0000256" key="1">
    <source>
        <dbReference type="ARBA" id="ARBA00022553"/>
    </source>
</evidence>
<keyword evidence="2" id="KW-0175">Coiled coil</keyword>
<dbReference type="RefSeq" id="WP_284720760.1">
    <property type="nucleotide sequence ID" value="NZ_JARZHI010000018.1"/>
</dbReference>
<dbReference type="InterPro" id="IPR036513">
    <property type="entry name" value="STAS_dom_sf"/>
</dbReference>
<evidence type="ECO:0000256" key="2">
    <source>
        <dbReference type="SAM" id="Coils"/>
    </source>
</evidence>
<proteinExistence type="predicted"/>
<keyword evidence="1" id="KW-0597">Phosphoprotein</keyword>
<dbReference type="PROSITE" id="PS50801">
    <property type="entry name" value="STAS"/>
    <property type="match status" value="1"/>
</dbReference>
<sequence length="384" mass="41626">MTDVFVSGGRGPDQPKIDSRVEFGVGGVPMSFDLPKGMLSCAGHASVLMWTETTISGLMLGLSRMVGVERFNLALQSGGRDSVDGDWAHIITFPTFEEGFASLAVIAAAAGWGLWEIVSLDREREIGRFRCTNGWEAMYQRALSVCWGSGMMGGKFSGLCARLFGSNCWAQQISFQSRGDEADEFIVRPSDRTVEGDLERLLAADAATRADLAVALERLRQEVEERRVTEDALRRTEKENAFLIEQQARTIAALSTPIIQVWEGILTLPIVGQVSGARATTIMQALLHEIVQRSAHFAILDLTGVDTLDAETADHLLRIVRAAELLGARAIVSGIRPRVAQTIVELGVDLSGLTTVADLEEGLKTALRSMGVRAPSPIQASSQR</sequence>
<dbReference type="InterPro" id="IPR051932">
    <property type="entry name" value="Bact_StressResp_Reg"/>
</dbReference>
<comment type="caution">
    <text evidence="4">The sequence shown here is derived from an EMBL/GenBank/DDBJ whole genome shotgun (WGS) entry which is preliminary data.</text>
</comment>
<dbReference type="SUPFAM" id="SSF52091">
    <property type="entry name" value="SpoIIaa-like"/>
    <property type="match status" value="1"/>
</dbReference>
<dbReference type="PANTHER" id="PTHR33745">
    <property type="entry name" value="RSBT ANTAGONIST PROTEIN RSBS-RELATED"/>
    <property type="match status" value="1"/>
</dbReference>
<dbReference type="EMBL" id="JARZHI010000018">
    <property type="protein sequence ID" value="MDI1432064.1"/>
    <property type="molecule type" value="Genomic_DNA"/>
</dbReference>
<dbReference type="InterPro" id="IPR002645">
    <property type="entry name" value="STAS_dom"/>
</dbReference>
<dbReference type="Gene3D" id="3.30.750.24">
    <property type="entry name" value="STAS domain"/>
    <property type="match status" value="1"/>
</dbReference>
<keyword evidence="5" id="KW-1185">Reference proteome</keyword>
<evidence type="ECO:0000313" key="4">
    <source>
        <dbReference type="EMBL" id="MDI1432064.1"/>
    </source>
</evidence>
<evidence type="ECO:0000313" key="5">
    <source>
        <dbReference type="Proteomes" id="UP001160301"/>
    </source>
</evidence>
<organism evidence="4 5">
    <name type="scientific">Polyangium sorediatum</name>
    <dbReference type="NCBI Taxonomy" id="889274"/>
    <lineage>
        <taxon>Bacteria</taxon>
        <taxon>Pseudomonadati</taxon>
        <taxon>Myxococcota</taxon>
        <taxon>Polyangia</taxon>
        <taxon>Polyangiales</taxon>
        <taxon>Polyangiaceae</taxon>
        <taxon>Polyangium</taxon>
    </lineage>
</organism>
<name>A0ABT6NUT2_9BACT</name>
<evidence type="ECO:0000259" key="3">
    <source>
        <dbReference type="PROSITE" id="PS50801"/>
    </source>
</evidence>
<protein>
    <submittedName>
        <fullName evidence="4">STAS domain-containing protein</fullName>
    </submittedName>
</protein>
<dbReference type="CDD" id="cd07041">
    <property type="entry name" value="STAS_RsbR_RsbS_like"/>
    <property type="match status" value="1"/>
</dbReference>
<gene>
    <name evidence="4" type="ORF">QHF89_21380</name>
</gene>
<reference evidence="4 5" key="1">
    <citation type="submission" date="2023-04" db="EMBL/GenBank/DDBJ databases">
        <title>The genome sequence of Polyangium sorediatum DSM14670.</title>
        <authorList>
            <person name="Zhang X."/>
        </authorList>
    </citation>
    <scope>NUCLEOTIDE SEQUENCE [LARGE SCALE GENOMIC DNA]</scope>
    <source>
        <strain evidence="4 5">DSM 14670</strain>
    </source>
</reference>
<dbReference type="Proteomes" id="UP001160301">
    <property type="component" value="Unassembled WGS sequence"/>
</dbReference>
<dbReference type="Pfam" id="PF01740">
    <property type="entry name" value="STAS"/>
    <property type="match status" value="1"/>
</dbReference>
<accession>A0ABT6NUT2</accession>
<feature type="domain" description="STAS" evidence="3">
    <location>
        <begin position="255"/>
        <end position="366"/>
    </location>
</feature>
<feature type="coiled-coil region" evidence="2">
    <location>
        <begin position="216"/>
        <end position="246"/>
    </location>
</feature>
<dbReference type="PANTHER" id="PTHR33745:SF3">
    <property type="entry name" value="RSBT CO-ANTAGONIST PROTEIN RSBRC"/>
    <property type="match status" value="1"/>
</dbReference>